<dbReference type="Gene3D" id="3.40.630.30">
    <property type="match status" value="1"/>
</dbReference>
<dbReference type="InterPro" id="IPR006464">
    <property type="entry name" value="AcTrfase_RimI/Ard1"/>
</dbReference>
<keyword evidence="4" id="KW-0689">Ribosomal protein</keyword>
<dbReference type="Pfam" id="PF00583">
    <property type="entry name" value="Acetyltransf_1"/>
    <property type="match status" value="1"/>
</dbReference>
<evidence type="ECO:0000256" key="1">
    <source>
        <dbReference type="ARBA" id="ARBA00022679"/>
    </source>
</evidence>
<dbReference type="STRING" id="1073996.SAMN05444271_10512"/>
<proteinExistence type="predicted"/>
<protein>
    <submittedName>
        <fullName evidence="4">[SSU ribosomal protein S18P]-alanine acetyltransferase</fullName>
    </submittedName>
</protein>
<keyword evidence="2" id="KW-0012">Acyltransferase</keyword>
<evidence type="ECO:0000256" key="2">
    <source>
        <dbReference type="ARBA" id="ARBA00023315"/>
    </source>
</evidence>
<accession>A0A2H4Q6M7</accession>
<name>A0A1H6SBZ2_9EURY</name>
<keyword evidence="5" id="KW-1185">Reference proteome</keyword>
<reference evidence="4 5" key="1">
    <citation type="submission" date="2016-10" db="EMBL/GenBank/DDBJ databases">
        <authorList>
            <person name="de Groot N.N."/>
        </authorList>
    </citation>
    <scope>NUCLEOTIDE SEQUENCE [LARGE SCALE GENOMIC DNA]</scope>
    <source>
        <strain evidence="4 5">DSM 22187</strain>
    </source>
</reference>
<dbReference type="InterPro" id="IPR016181">
    <property type="entry name" value="Acyl_CoA_acyltransferase"/>
</dbReference>
<dbReference type="AlphaFoldDB" id="A0A1H6SBZ2"/>
<dbReference type="NCBIfam" id="TIGR01575">
    <property type="entry name" value="rimI"/>
    <property type="match status" value="1"/>
</dbReference>
<keyword evidence="4" id="KW-0687">Ribonucleoprotein</keyword>
<sequence length="157" mass="17532">MDSRSAVDTEDIGVRQATRADLLAISRLEKTVFDEPWSYSAFEGFLDEPAFLLAEVDGELLGYIVADWMPNSGRELGHVKDLAVHPDGRRNGVGRLLLRHAVSRLLVRGVSRIKLEVRAGNTAAQRLYADEGFETVRRVPRYYSDGEAALILVYTPE</sequence>
<dbReference type="GO" id="GO:0005840">
    <property type="term" value="C:ribosome"/>
    <property type="evidence" value="ECO:0007669"/>
    <property type="project" value="UniProtKB-KW"/>
</dbReference>
<gene>
    <name evidence="4" type="ORF">SAMN05444271_10512</name>
</gene>
<dbReference type="InterPro" id="IPR000182">
    <property type="entry name" value="GNAT_dom"/>
</dbReference>
<evidence type="ECO:0000313" key="5">
    <source>
        <dbReference type="Proteomes" id="UP000198888"/>
    </source>
</evidence>
<dbReference type="RefSeq" id="WP_245708372.1">
    <property type="nucleotide sequence ID" value="NZ_CP024845.1"/>
</dbReference>
<evidence type="ECO:0000313" key="4">
    <source>
        <dbReference type="EMBL" id="SEI65658.1"/>
    </source>
</evidence>
<keyword evidence="1 4" id="KW-0808">Transferase</keyword>
<organism evidence="4 5">
    <name type="scientific">Halohasta litchfieldiae</name>
    <dbReference type="NCBI Taxonomy" id="1073996"/>
    <lineage>
        <taxon>Archaea</taxon>
        <taxon>Methanobacteriati</taxon>
        <taxon>Methanobacteriota</taxon>
        <taxon>Stenosarchaea group</taxon>
        <taxon>Halobacteria</taxon>
        <taxon>Halobacteriales</taxon>
        <taxon>Haloferacaceae</taxon>
        <taxon>Halohasta</taxon>
    </lineage>
</organism>
<dbReference type="CDD" id="cd04301">
    <property type="entry name" value="NAT_SF"/>
    <property type="match status" value="1"/>
</dbReference>
<dbReference type="InterPro" id="IPR050832">
    <property type="entry name" value="Bact_Acetyltransf"/>
</dbReference>
<feature type="domain" description="N-acetyltransferase" evidence="3">
    <location>
        <begin position="12"/>
        <end position="157"/>
    </location>
</feature>
<evidence type="ECO:0000259" key="3">
    <source>
        <dbReference type="PROSITE" id="PS51186"/>
    </source>
</evidence>
<dbReference type="EMBL" id="FNYR01000005">
    <property type="protein sequence ID" value="SEI65658.1"/>
    <property type="molecule type" value="Genomic_DNA"/>
</dbReference>
<dbReference type="GO" id="GO:0008080">
    <property type="term" value="F:N-acetyltransferase activity"/>
    <property type="evidence" value="ECO:0007669"/>
    <property type="project" value="InterPro"/>
</dbReference>
<dbReference type="Proteomes" id="UP000198888">
    <property type="component" value="Unassembled WGS sequence"/>
</dbReference>
<dbReference type="GeneID" id="35004041"/>
<accession>A0A1H6SBZ2</accession>
<dbReference type="PANTHER" id="PTHR43877">
    <property type="entry name" value="AMINOALKYLPHOSPHONATE N-ACETYLTRANSFERASE-RELATED-RELATED"/>
    <property type="match status" value="1"/>
</dbReference>
<dbReference type="PROSITE" id="PS51186">
    <property type="entry name" value="GNAT"/>
    <property type="match status" value="1"/>
</dbReference>
<dbReference type="SUPFAM" id="SSF55729">
    <property type="entry name" value="Acyl-CoA N-acyltransferases (Nat)"/>
    <property type="match status" value="1"/>
</dbReference>
<dbReference type="KEGG" id="hae:halTADL_3275"/>